<evidence type="ECO:0000313" key="2">
    <source>
        <dbReference type="EMBL" id="NHZ66040.1"/>
    </source>
</evidence>
<dbReference type="RefSeq" id="WP_167239954.1">
    <property type="nucleotide sequence ID" value="NZ_WHJF01000110.1"/>
</dbReference>
<proteinExistence type="predicted"/>
<keyword evidence="3" id="KW-1185">Reference proteome</keyword>
<keyword evidence="1" id="KW-1133">Transmembrane helix</keyword>
<accession>A0ABX0MZ78</accession>
<dbReference type="EMBL" id="WHJF01000110">
    <property type="protein sequence ID" value="NHZ66040.1"/>
    <property type="molecule type" value="Genomic_DNA"/>
</dbReference>
<dbReference type="Proteomes" id="UP000610594">
    <property type="component" value="Unassembled WGS sequence"/>
</dbReference>
<keyword evidence="1" id="KW-0472">Membrane</keyword>
<gene>
    <name evidence="2" type="ORF">F1735_27735</name>
</gene>
<evidence type="ECO:0000256" key="1">
    <source>
        <dbReference type="SAM" id="Phobius"/>
    </source>
</evidence>
<protein>
    <submittedName>
        <fullName evidence="2">Uncharacterized protein</fullName>
    </submittedName>
</protein>
<reference evidence="2 3" key="1">
    <citation type="submission" date="2019-10" db="EMBL/GenBank/DDBJ databases">
        <title>Taxonomy of Antarctic Massilia spp.: description of Massilia rubra sp. nov., Massilia aquatica sp. nov., Massilia mucilaginosa sp. nov., Massilia frigida sp. nov. isolated from streams, lakes and regoliths.</title>
        <authorList>
            <person name="Holochova P."/>
            <person name="Sedlacek I."/>
            <person name="Kralova S."/>
            <person name="Maslanova I."/>
            <person name="Busse H.-J."/>
            <person name="Stankova E."/>
            <person name="Vrbovska V."/>
            <person name="Kovarovic V."/>
            <person name="Bartak M."/>
            <person name="Svec P."/>
            <person name="Pantucek R."/>
        </authorList>
    </citation>
    <scope>NUCLEOTIDE SEQUENCE [LARGE SCALE GENOMIC DNA]</scope>
    <source>
        <strain evidence="2 3">CCM 8694</strain>
    </source>
</reference>
<name>A0ABX0MZ78_9BURK</name>
<sequence>MSARDFFVVDEEQDAHAREGYAPWKAAAGNDAVELSAPESKELAYAEQFGKKQTTLQFLVKHILPLLIIALLVTVAMATGDSASVSDIPTPCRG</sequence>
<keyword evidence="1" id="KW-0812">Transmembrane</keyword>
<comment type="caution">
    <text evidence="2">The sequence shown here is derived from an EMBL/GenBank/DDBJ whole genome shotgun (WGS) entry which is preliminary data.</text>
</comment>
<feature type="transmembrane region" description="Helical" evidence="1">
    <location>
        <begin position="58"/>
        <end position="78"/>
    </location>
</feature>
<organism evidence="2 3">
    <name type="scientific">Massilia genomosp. 1</name>
    <dbReference type="NCBI Taxonomy" id="2609280"/>
    <lineage>
        <taxon>Bacteria</taxon>
        <taxon>Pseudomonadati</taxon>
        <taxon>Pseudomonadota</taxon>
        <taxon>Betaproteobacteria</taxon>
        <taxon>Burkholderiales</taxon>
        <taxon>Oxalobacteraceae</taxon>
        <taxon>Telluria group</taxon>
        <taxon>Massilia</taxon>
    </lineage>
</organism>
<evidence type="ECO:0000313" key="3">
    <source>
        <dbReference type="Proteomes" id="UP000610594"/>
    </source>
</evidence>